<dbReference type="NCBIfam" id="TIGR00464">
    <property type="entry name" value="gltX_bact"/>
    <property type="match status" value="1"/>
</dbReference>
<feature type="domain" description="Glutamyl/glutaminyl-tRNA synthetase class Ib catalytic" evidence="9">
    <location>
        <begin position="3"/>
        <end position="302"/>
    </location>
</feature>
<protein>
    <recommendedName>
        <fullName evidence="8">Glutamate--tRNA ligase</fullName>
        <ecNumber evidence="8">6.1.1.17</ecNumber>
    </recommendedName>
    <alternativeName>
        <fullName evidence="8">Glutamyl-tRNA synthetase</fullName>
        <shortName evidence="8">GluRS</shortName>
    </alternativeName>
</protein>
<dbReference type="AlphaFoldDB" id="A0A347U8G6"/>
<dbReference type="InterPro" id="IPR000924">
    <property type="entry name" value="Glu/Gln-tRNA-synth"/>
</dbReference>
<dbReference type="GO" id="GO:0005829">
    <property type="term" value="C:cytosol"/>
    <property type="evidence" value="ECO:0007669"/>
    <property type="project" value="TreeGrafter"/>
</dbReference>
<comment type="catalytic activity">
    <reaction evidence="8">
        <text>tRNA(Glu) + L-glutamate + ATP = L-glutamyl-tRNA(Glu) + AMP + diphosphate</text>
        <dbReference type="Rhea" id="RHEA:23540"/>
        <dbReference type="Rhea" id="RHEA-COMP:9663"/>
        <dbReference type="Rhea" id="RHEA-COMP:9680"/>
        <dbReference type="ChEBI" id="CHEBI:29985"/>
        <dbReference type="ChEBI" id="CHEBI:30616"/>
        <dbReference type="ChEBI" id="CHEBI:33019"/>
        <dbReference type="ChEBI" id="CHEBI:78442"/>
        <dbReference type="ChEBI" id="CHEBI:78520"/>
        <dbReference type="ChEBI" id="CHEBI:456215"/>
        <dbReference type="EC" id="6.1.1.17"/>
    </reaction>
</comment>
<keyword evidence="2 8" id="KW-0963">Cytoplasm</keyword>
<feature type="short sequence motif" description="'KMSKS' region" evidence="8">
    <location>
        <begin position="236"/>
        <end position="240"/>
    </location>
</feature>
<dbReference type="InterPro" id="IPR020058">
    <property type="entry name" value="Glu/Gln-tRNA-synth_Ib_cat-dom"/>
</dbReference>
<evidence type="ECO:0000256" key="7">
    <source>
        <dbReference type="ARBA" id="ARBA00023146"/>
    </source>
</evidence>
<evidence type="ECO:0000256" key="2">
    <source>
        <dbReference type="ARBA" id="ARBA00022490"/>
    </source>
</evidence>
<dbReference type="InterPro" id="IPR004527">
    <property type="entry name" value="Glu-tRNA-ligase_bac/mito"/>
</dbReference>
<dbReference type="Proteomes" id="UP000262582">
    <property type="component" value="Chromosome"/>
</dbReference>
<accession>A0A347U8G6</accession>
<keyword evidence="6 8" id="KW-0648">Protein biosynthesis</keyword>
<dbReference type="PANTHER" id="PTHR43311">
    <property type="entry name" value="GLUTAMATE--TRNA LIGASE"/>
    <property type="match status" value="1"/>
</dbReference>
<evidence type="ECO:0000256" key="3">
    <source>
        <dbReference type="ARBA" id="ARBA00022598"/>
    </source>
</evidence>
<reference evidence="11 13" key="2">
    <citation type="submission" date="2018-08" db="EMBL/GenBank/DDBJ databases">
        <title>Complete genome of the Arcobacter ellisii type strain LMG 26155.</title>
        <authorList>
            <person name="Miller W.G."/>
            <person name="Yee E."/>
            <person name="Bono J.L."/>
        </authorList>
    </citation>
    <scope>NUCLEOTIDE SEQUENCE [LARGE SCALE GENOMIC DNA]</scope>
    <source>
        <strain evidence="11 13">LMG 26155</strain>
    </source>
</reference>
<dbReference type="InterPro" id="IPR049940">
    <property type="entry name" value="GluQ/Sye"/>
</dbReference>
<dbReference type="GO" id="GO:0005524">
    <property type="term" value="F:ATP binding"/>
    <property type="evidence" value="ECO:0007669"/>
    <property type="project" value="UniProtKB-UniRule"/>
</dbReference>
<dbReference type="HAMAP" id="MF_00022">
    <property type="entry name" value="Glu_tRNA_synth_type1"/>
    <property type="match status" value="1"/>
</dbReference>
<dbReference type="Pfam" id="PF00749">
    <property type="entry name" value="tRNA-synt_1c"/>
    <property type="match status" value="1"/>
</dbReference>
<dbReference type="PRINTS" id="PR00987">
    <property type="entry name" value="TRNASYNTHGLU"/>
</dbReference>
<comment type="similarity">
    <text evidence="1 8">Belongs to the class-I aminoacyl-tRNA synthetase family. Glutamate--tRNA ligase type 1 subfamily.</text>
</comment>
<dbReference type="EC" id="6.1.1.17" evidence="8"/>
<dbReference type="InterPro" id="IPR014729">
    <property type="entry name" value="Rossmann-like_a/b/a_fold"/>
</dbReference>
<organism evidence="12 14">
    <name type="scientific">Arcobacter ellisii</name>
    <dbReference type="NCBI Taxonomy" id="913109"/>
    <lineage>
        <taxon>Bacteria</taxon>
        <taxon>Pseudomonadati</taxon>
        <taxon>Campylobacterota</taxon>
        <taxon>Epsilonproteobacteria</taxon>
        <taxon>Campylobacterales</taxon>
        <taxon>Arcobacteraceae</taxon>
        <taxon>Arcobacter</taxon>
    </lineage>
</organism>
<dbReference type="InterPro" id="IPR045462">
    <property type="entry name" value="aa-tRNA-synth_I_cd-bd"/>
</dbReference>
<feature type="binding site" evidence="8">
    <location>
        <position position="239"/>
    </location>
    <ligand>
        <name>ATP</name>
        <dbReference type="ChEBI" id="CHEBI:30616"/>
    </ligand>
</feature>
<dbReference type="PANTHER" id="PTHR43311:SF2">
    <property type="entry name" value="GLUTAMATE--TRNA LIGASE, MITOCHONDRIAL-RELATED"/>
    <property type="match status" value="1"/>
</dbReference>
<evidence type="ECO:0000256" key="6">
    <source>
        <dbReference type="ARBA" id="ARBA00022917"/>
    </source>
</evidence>
<dbReference type="OrthoDB" id="9807503at2"/>
<evidence type="ECO:0000259" key="10">
    <source>
        <dbReference type="Pfam" id="PF19269"/>
    </source>
</evidence>
<feature type="short sequence motif" description="'HIGH' region" evidence="8">
    <location>
        <begin position="6"/>
        <end position="16"/>
    </location>
</feature>
<comment type="subcellular location">
    <subcellularLocation>
        <location evidence="8">Cytoplasm</location>
    </subcellularLocation>
</comment>
<dbReference type="EMBL" id="NXIG01000015">
    <property type="protein sequence ID" value="RXI29032.1"/>
    <property type="molecule type" value="Genomic_DNA"/>
</dbReference>
<evidence type="ECO:0000259" key="9">
    <source>
        <dbReference type="Pfam" id="PF00749"/>
    </source>
</evidence>
<evidence type="ECO:0000313" key="13">
    <source>
        <dbReference type="Proteomes" id="UP000262582"/>
    </source>
</evidence>
<keyword evidence="3 8" id="KW-0436">Ligase</keyword>
<name>A0A347U8G6_9BACT</name>
<evidence type="ECO:0000256" key="5">
    <source>
        <dbReference type="ARBA" id="ARBA00022840"/>
    </source>
</evidence>
<evidence type="ECO:0000313" key="14">
    <source>
        <dbReference type="Proteomes" id="UP000290588"/>
    </source>
</evidence>
<keyword evidence="5 8" id="KW-0067">ATP-binding</keyword>
<dbReference type="SMR" id="A0A347U8G6"/>
<dbReference type="PROSITE" id="PS00178">
    <property type="entry name" value="AA_TRNA_LIGASE_I"/>
    <property type="match status" value="1"/>
</dbReference>
<dbReference type="Gene3D" id="3.40.50.620">
    <property type="entry name" value="HUPs"/>
    <property type="match status" value="1"/>
</dbReference>
<comment type="subunit">
    <text evidence="8">Monomer.</text>
</comment>
<dbReference type="EMBL" id="CP032097">
    <property type="protein sequence ID" value="AXX95144.1"/>
    <property type="molecule type" value="Genomic_DNA"/>
</dbReference>
<dbReference type="InterPro" id="IPR020751">
    <property type="entry name" value="aa-tRNA-synth_I_codon-bd_sub2"/>
</dbReference>
<dbReference type="SUPFAM" id="SSF48163">
    <property type="entry name" value="An anticodon-binding domain of class I aminoacyl-tRNA synthetases"/>
    <property type="match status" value="1"/>
</dbReference>
<dbReference type="GO" id="GO:0006424">
    <property type="term" value="P:glutamyl-tRNA aminoacylation"/>
    <property type="evidence" value="ECO:0007669"/>
    <property type="project" value="UniProtKB-UniRule"/>
</dbReference>
<feature type="domain" description="Aminoacyl-tRNA synthetase class I anticodon-binding" evidence="10">
    <location>
        <begin position="327"/>
        <end position="423"/>
    </location>
</feature>
<gene>
    <name evidence="8" type="primary">gltX</name>
    <name evidence="11" type="synonym">gltX1</name>
    <name evidence="11" type="ORF">AELL_1482</name>
    <name evidence="12" type="ORF">CP962_12490</name>
</gene>
<dbReference type="Proteomes" id="UP000290588">
    <property type="component" value="Unassembled WGS sequence"/>
</dbReference>
<evidence type="ECO:0000256" key="1">
    <source>
        <dbReference type="ARBA" id="ARBA00007894"/>
    </source>
</evidence>
<sequence>MLRFAPSPTGDMHIGNLRVAIFNYIVSKQLKEDLIIRIEDTDTERNIEGKDKEILEILNLFSIEYKSLFYQSANLKYHQKMALQLMTQKKAFACFCSDDKLDELREEAKKEGKPFRYDGFCENLSDETVLNTNAPFTVRIKKPEQNIKFTDLLKGDFDYAPFDVDSFIILRQDKTPTYNYACAVDDMLMDISVVIRGEDHVSNTPKQIHVRNSLGYEKEIKYVHLPIILNAQTGKKMSKRDDASSVKWLIEQGFLPSAIANYLVLMGNKTPTEIFTLEEAIEWFKIENVSKSAAKFDIDKLRFINRKHIEMLDEMRLSKILGFADADIGKLGKIFLEEASTTKEIKEKIEPIFAPKTSCEGFEEEFSKLKECLQKAPFFEDYEELKKYVMEQTGLKGKNLFKPLRYILTGVDNGPNISDIYPLIKNYLGEIIK</sequence>
<keyword evidence="4 8" id="KW-0547">Nucleotide-binding</keyword>
<dbReference type="GO" id="GO:0004818">
    <property type="term" value="F:glutamate-tRNA ligase activity"/>
    <property type="evidence" value="ECO:0007669"/>
    <property type="project" value="UniProtKB-UniRule"/>
</dbReference>
<dbReference type="RefSeq" id="WP_118917331.1">
    <property type="nucleotide sequence ID" value="NZ_CP032097.1"/>
</dbReference>
<evidence type="ECO:0000256" key="8">
    <source>
        <dbReference type="HAMAP-Rule" id="MF_00022"/>
    </source>
</evidence>
<proteinExistence type="inferred from homology"/>
<keyword evidence="13" id="KW-1185">Reference proteome</keyword>
<dbReference type="GO" id="GO:0000049">
    <property type="term" value="F:tRNA binding"/>
    <property type="evidence" value="ECO:0007669"/>
    <property type="project" value="InterPro"/>
</dbReference>
<reference evidence="12 14" key="1">
    <citation type="submission" date="2017-09" db="EMBL/GenBank/DDBJ databases">
        <title>Genomics of the genus Arcobacter.</title>
        <authorList>
            <person name="Perez-Cataluna A."/>
            <person name="Figueras M.J."/>
            <person name="Salas-Masso N."/>
        </authorList>
    </citation>
    <scope>NUCLEOTIDE SEQUENCE [LARGE SCALE GENOMIC DNA]</scope>
    <source>
        <strain evidence="12 14">CECT 7837</strain>
    </source>
</reference>
<comment type="caution">
    <text evidence="8">Lacks conserved residue(s) required for the propagation of feature annotation.</text>
</comment>
<keyword evidence="7 8" id="KW-0030">Aminoacyl-tRNA synthetase</keyword>
<dbReference type="Gene3D" id="1.10.10.350">
    <property type="match status" value="1"/>
</dbReference>
<dbReference type="KEGG" id="aell:AELL_1482"/>
<dbReference type="SUPFAM" id="SSF52374">
    <property type="entry name" value="Nucleotidylyl transferase"/>
    <property type="match status" value="1"/>
</dbReference>
<evidence type="ECO:0000256" key="4">
    <source>
        <dbReference type="ARBA" id="ARBA00022741"/>
    </source>
</evidence>
<dbReference type="InterPro" id="IPR001412">
    <property type="entry name" value="aa-tRNA-synth_I_CS"/>
</dbReference>
<evidence type="ECO:0000313" key="12">
    <source>
        <dbReference type="EMBL" id="RXI29032.1"/>
    </source>
</evidence>
<dbReference type="InterPro" id="IPR008925">
    <property type="entry name" value="aa_tRNA-synth_I_cd-bd_sf"/>
</dbReference>
<dbReference type="Pfam" id="PF19269">
    <property type="entry name" value="Anticodon_2"/>
    <property type="match status" value="1"/>
</dbReference>
<evidence type="ECO:0000313" key="11">
    <source>
        <dbReference type="EMBL" id="AXX95144.1"/>
    </source>
</evidence>
<comment type="function">
    <text evidence="8">Catalyzes the attachment of glutamate to tRNA(Glu) in a two-step reaction: glutamate is first activated by ATP to form Glu-AMP and then transferred to the acceptor end of tRNA(Glu).</text>
</comment>